<proteinExistence type="predicted"/>
<evidence type="ECO:0000313" key="3">
    <source>
        <dbReference type="Proteomes" id="UP001279734"/>
    </source>
</evidence>
<dbReference type="Proteomes" id="UP001279734">
    <property type="component" value="Unassembled WGS sequence"/>
</dbReference>
<keyword evidence="3" id="KW-1185">Reference proteome</keyword>
<evidence type="ECO:0000256" key="1">
    <source>
        <dbReference type="SAM" id="MobiDB-lite"/>
    </source>
</evidence>
<evidence type="ECO:0000313" key="2">
    <source>
        <dbReference type="EMBL" id="GMH24226.1"/>
    </source>
</evidence>
<feature type="region of interest" description="Disordered" evidence="1">
    <location>
        <begin position="1"/>
        <end position="25"/>
    </location>
</feature>
<dbReference type="AlphaFoldDB" id="A0AAD3Y244"/>
<sequence length="93" mass="10349">MVHLQNYPDACSKPSMATIKPSEASGHAGGCFTLHQEHDLSTWILFHFAQKGNNFHQKLHEKVIKAAALILVEALTLLKEGKNEKQKEGKTVK</sequence>
<dbReference type="EMBL" id="BSYO01000027">
    <property type="protein sequence ID" value="GMH24226.1"/>
    <property type="molecule type" value="Genomic_DNA"/>
</dbReference>
<protein>
    <submittedName>
        <fullName evidence="2">Uncharacterized protein</fullName>
    </submittedName>
</protein>
<organism evidence="2 3">
    <name type="scientific">Nepenthes gracilis</name>
    <name type="common">Slender pitcher plant</name>
    <dbReference type="NCBI Taxonomy" id="150966"/>
    <lineage>
        <taxon>Eukaryota</taxon>
        <taxon>Viridiplantae</taxon>
        <taxon>Streptophyta</taxon>
        <taxon>Embryophyta</taxon>
        <taxon>Tracheophyta</taxon>
        <taxon>Spermatophyta</taxon>
        <taxon>Magnoliopsida</taxon>
        <taxon>eudicotyledons</taxon>
        <taxon>Gunneridae</taxon>
        <taxon>Pentapetalae</taxon>
        <taxon>Caryophyllales</taxon>
        <taxon>Nepenthaceae</taxon>
        <taxon>Nepenthes</taxon>
    </lineage>
</organism>
<comment type="caution">
    <text evidence="2">The sequence shown here is derived from an EMBL/GenBank/DDBJ whole genome shotgun (WGS) entry which is preliminary data.</text>
</comment>
<reference evidence="2" key="1">
    <citation type="submission" date="2023-05" db="EMBL/GenBank/DDBJ databases">
        <title>Nepenthes gracilis genome sequencing.</title>
        <authorList>
            <person name="Fukushima K."/>
        </authorList>
    </citation>
    <scope>NUCLEOTIDE SEQUENCE</scope>
    <source>
        <strain evidence="2">SING2019-196</strain>
    </source>
</reference>
<name>A0AAD3Y244_NEPGR</name>
<gene>
    <name evidence="2" type="ORF">Nepgr_026069</name>
</gene>
<accession>A0AAD3Y244</accession>